<dbReference type="PATRIC" id="fig|1122180.6.peg.2418"/>
<dbReference type="EMBL" id="APGJ01000007">
    <property type="protein sequence ID" value="EYD70793.1"/>
    <property type="molecule type" value="Genomic_DNA"/>
</dbReference>
<evidence type="ECO:0008006" key="3">
    <source>
        <dbReference type="Google" id="ProtNLM"/>
    </source>
</evidence>
<dbReference type="Proteomes" id="UP000025047">
    <property type="component" value="Unassembled WGS sequence"/>
</dbReference>
<dbReference type="RefSeq" id="WP_017929677.1">
    <property type="nucleotide sequence ID" value="NZ_KB823003.1"/>
</dbReference>
<reference evidence="1 2" key="1">
    <citation type="submission" date="2013-03" db="EMBL/GenBank/DDBJ databases">
        <authorList>
            <person name="Fiebig A."/>
            <person name="Goeker M."/>
            <person name="Klenk H.-P.P."/>
        </authorList>
    </citation>
    <scope>NUCLEOTIDE SEQUENCE [LARGE SCALE GENOMIC DNA]</scope>
    <source>
        <strain evidence="1 2">DSM 17492</strain>
    </source>
</reference>
<dbReference type="InterPro" id="IPR009531">
    <property type="entry name" value="DUF1150"/>
</dbReference>
<dbReference type="STRING" id="1122180.Lokhon_02435"/>
<proteinExistence type="predicted"/>
<dbReference type="eggNOG" id="COG5568">
    <property type="taxonomic scope" value="Bacteria"/>
</dbReference>
<dbReference type="OrthoDB" id="7205167at2"/>
<dbReference type="Pfam" id="PF06620">
    <property type="entry name" value="DUF1150"/>
    <property type="match status" value="1"/>
</dbReference>
<protein>
    <recommendedName>
        <fullName evidence="3">DUF1150 family protein</fullName>
    </recommendedName>
</protein>
<organism evidence="1 2">
    <name type="scientific">Limimaricola hongkongensis DSM 17492</name>
    <dbReference type="NCBI Taxonomy" id="1122180"/>
    <lineage>
        <taxon>Bacteria</taxon>
        <taxon>Pseudomonadati</taxon>
        <taxon>Pseudomonadota</taxon>
        <taxon>Alphaproteobacteria</taxon>
        <taxon>Rhodobacterales</taxon>
        <taxon>Paracoccaceae</taxon>
        <taxon>Limimaricola</taxon>
    </lineage>
</organism>
<gene>
    <name evidence="1" type="ORF">Lokhon_02435</name>
</gene>
<accession>A0A017H9G3</accession>
<evidence type="ECO:0000313" key="1">
    <source>
        <dbReference type="EMBL" id="EYD70793.1"/>
    </source>
</evidence>
<evidence type="ECO:0000313" key="2">
    <source>
        <dbReference type="Proteomes" id="UP000025047"/>
    </source>
</evidence>
<dbReference type="HOGENOM" id="CLU_181511_2_1_5"/>
<name>A0A017H9G3_9RHOB</name>
<sequence>MNTQFRHHKLSADDESKLVYVKPVPVADLPEEVREQAEGLDVLFAVHDSDGQQLALVADRGLAFTLARQHDMQPVTLH</sequence>
<keyword evidence="2" id="KW-1185">Reference proteome</keyword>
<dbReference type="AlphaFoldDB" id="A0A017H9G3"/>
<comment type="caution">
    <text evidence="1">The sequence shown here is derived from an EMBL/GenBank/DDBJ whole genome shotgun (WGS) entry which is preliminary data.</text>
</comment>